<evidence type="ECO:0000256" key="3">
    <source>
        <dbReference type="ARBA" id="ARBA00004856"/>
    </source>
</evidence>
<evidence type="ECO:0000313" key="10">
    <source>
        <dbReference type="EMBL" id="PZW43041.1"/>
    </source>
</evidence>
<comment type="pathway">
    <text evidence="3">One-carbon metabolism; methylamine degradation.</text>
</comment>
<dbReference type="GO" id="GO:0030416">
    <property type="term" value="P:methylamine metabolic process"/>
    <property type="evidence" value="ECO:0007669"/>
    <property type="project" value="InterPro"/>
</dbReference>
<keyword evidence="6 8" id="KW-1133">Transmembrane helix</keyword>
<evidence type="ECO:0000256" key="5">
    <source>
        <dbReference type="ARBA" id="ARBA00022692"/>
    </source>
</evidence>
<evidence type="ECO:0000256" key="8">
    <source>
        <dbReference type="SAM" id="Phobius"/>
    </source>
</evidence>
<keyword evidence="5 8" id="KW-0812">Transmembrane</keyword>
<evidence type="ECO:0000259" key="9">
    <source>
        <dbReference type="Pfam" id="PF07291"/>
    </source>
</evidence>
<protein>
    <recommendedName>
        <fullName evidence="4">Methylamine utilization protein MauE</fullName>
    </recommendedName>
</protein>
<dbReference type="InterPro" id="IPR009908">
    <property type="entry name" value="Methylamine_util_MauE"/>
</dbReference>
<comment type="subcellular location">
    <subcellularLocation>
        <location evidence="2">Membrane</location>
        <topology evidence="2">Multi-pass membrane protein</topology>
    </subcellularLocation>
</comment>
<feature type="domain" description="Methylamine utilisation protein MauE" evidence="9">
    <location>
        <begin position="29"/>
        <end position="150"/>
    </location>
</feature>
<keyword evidence="11" id="KW-1185">Reference proteome</keyword>
<keyword evidence="7 8" id="KW-0472">Membrane</keyword>
<dbReference type="Proteomes" id="UP000249688">
    <property type="component" value="Unassembled WGS sequence"/>
</dbReference>
<accession>A0A2W7I7X6</accession>
<feature type="transmembrane region" description="Helical" evidence="8">
    <location>
        <begin position="67"/>
        <end position="88"/>
    </location>
</feature>
<evidence type="ECO:0000256" key="4">
    <source>
        <dbReference type="ARBA" id="ARBA00019078"/>
    </source>
</evidence>
<dbReference type="AlphaFoldDB" id="A0A2W7I7X6"/>
<feature type="transmembrane region" description="Helical" evidence="8">
    <location>
        <begin position="95"/>
        <end position="116"/>
    </location>
</feature>
<dbReference type="Pfam" id="PF07291">
    <property type="entry name" value="MauE"/>
    <property type="match status" value="1"/>
</dbReference>
<gene>
    <name evidence="10" type="ORF">C8P66_11767</name>
</gene>
<dbReference type="GO" id="GO:0016020">
    <property type="term" value="C:membrane"/>
    <property type="evidence" value="ECO:0007669"/>
    <property type="project" value="UniProtKB-SubCell"/>
</dbReference>
<proteinExistence type="predicted"/>
<name>A0A2W7I7X6_9PROT</name>
<sequence length="161" mass="16891">MKPADHRHWDGIRPALPPMLERREAGRTLALATLLAACLAARALGQLADLAGFADFLAGYQMLPPALLRPAAALLPAVDLAIALGLLLPRLRQAAAHGVVVMAMSSGVLLSVTLLRGIPLAKCACLGVFLAQPSTVVFPLDAFVLPGLALTLIIWRPGRPT</sequence>
<evidence type="ECO:0000256" key="1">
    <source>
        <dbReference type="ARBA" id="ARBA00003475"/>
    </source>
</evidence>
<comment type="caution">
    <text evidence="10">The sequence shown here is derived from an EMBL/GenBank/DDBJ whole genome shotgun (WGS) entry which is preliminary data.</text>
</comment>
<dbReference type="UniPathway" id="UPA00895"/>
<evidence type="ECO:0000256" key="7">
    <source>
        <dbReference type="ARBA" id="ARBA00023136"/>
    </source>
</evidence>
<reference evidence="10 11" key="1">
    <citation type="submission" date="2018-06" db="EMBL/GenBank/DDBJ databases">
        <title>Genomic Encyclopedia of Archaeal and Bacterial Type Strains, Phase II (KMG-II): from individual species to whole genera.</title>
        <authorList>
            <person name="Goeker M."/>
        </authorList>
    </citation>
    <scope>NUCLEOTIDE SEQUENCE [LARGE SCALE GENOMIC DNA]</scope>
    <source>
        <strain evidence="10 11">DSM 24525</strain>
    </source>
</reference>
<evidence type="ECO:0000256" key="2">
    <source>
        <dbReference type="ARBA" id="ARBA00004141"/>
    </source>
</evidence>
<comment type="function">
    <text evidence="1">May be specifically involved in the processing, transport, and/or maturation of the MADH beta-subunit.</text>
</comment>
<organism evidence="10 11">
    <name type="scientific">Humitalea rosea</name>
    <dbReference type="NCBI Taxonomy" id="990373"/>
    <lineage>
        <taxon>Bacteria</taxon>
        <taxon>Pseudomonadati</taxon>
        <taxon>Pseudomonadota</taxon>
        <taxon>Alphaproteobacteria</taxon>
        <taxon>Acetobacterales</taxon>
        <taxon>Roseomonadaceae</taxon>
        <taxon>Humitalea</taxon>
    </lineage>
</organism>
<evidence type="ECO:0000313" key="11">
    <source>
        <dbReference type="Proteomes" id="UP000249688"/>
    </source>
</evidence>
<dbReference type="EMBL" id="QKYU01000017">
    <property type="protein sequence ID" value="PZW43041.1"/>
    <property type="molecule type" value="Genomic_DNA"/>
</dbReference>
<evidence type="ECO:0000256" key="6">
    <source>
        <dbReference type="ARBA" id="ARBA00022989"/>
    </source>
</evidence>
<dbReference type="RefSeq" id="WP_111399135.1">
    <property type="nucleotide sequence ID" value="NZ_QKYU01000017.1"/>
</dbReference>
<feature type="transmembrane region" description="Helical" evidence="8">
    <location>
        <begin position="136"/>
        <end position="155"/>
    </location>
</feature>